<gene>
    <name evidence="1" type="ORF">MENTE1834_LOCUS47593</name>
</gene>
<keyword evidence="2" id="KW-1185">Reference proteome</keyword>
<dbReference type="Proteomes" id="UP001497535">
    <property type="component" value="Unassembled WGS sequence"/>
</dbReference>
<reference evidence="1" key="1">
    <citation type="submission" date="2023-11" db="EMBL/GenBank/DDBJ databases">
        <authorList>
            <person name="Poullet M."/>
        </authorList>
    </citation>
    <scope>NUCLEOTIDE SEQUENCE</scope>
    <source>
        <strain evidence="1">E1834</strain>
    </source>
</reference>
<organism evidence="1 2">
    <name type="scientific">Meloidogyne enterolobii</name>
    <name type="common">Root-knot nematode worm</name>
    <name type="synonym">Meloidogyne mayaguensis</name>
    <dbReference type="NCBI Taxonomy" id="390850"/>
    <lineage>
        <taxon>Eukaryota</taxon>
        <taxon>Metazoa</taxon>
        <taxon>Ecdysozoa</taxon>
        <taxon>Nematoda</taxon>
        <taxon>Chromadorea</taxon>
        <taxon>Rhabditida</taxon>
        <taxon>Tylenchina</taxon>
        <taxon>Tylenchomorpha</taxon>
        <taxon>Tylenchoidea</taxon>
        <taxon>Meloidogynidae</taxon>
        <taxon>Meloidogyninae</taxon>
        <taxon>Meloidogyne</taxon>
    </lineage>
</organism>
<evidence type="ECO:0000313" key="1">
    <source>
        <dbReference type="EMBL" id="CAK5123955.1"/>
    </source>
</evidence>
<evidence type="ECO:0000313" key="2">
    <source>
        <dbReference type="Proteomes" id="UP001497535"/>
    </source>
</evidence>
<comment type="caution">
    <text evidence="1">The sequence shown here is derived from an EMBL/GenBank/DDBJ whole genome shotgun (WGS) entry which is preliminary data.</text>
</comment>
<accession>A0ACB1B5H5</accession>
<name>A0ACB1B5H5_MELEN</name>
<proteinExistence type="predicted"/>
<dbReference type="EMBL" id="CAVMJV010000197">
    <property type="protein sequence ID" value="CAK5123955.1"/>
    <property type="molecule type" value="Genomic_DNA"/>
</dbReference>
<protein>
    <submittedName>
        <fullName evidence="1">Uncharacterized protein</fullName>
    </submittedName>
</protein>
<sequence>MTVVLLLHVHVRHLQNHLVREALHKFLLKMLMMLRVSRNEAALVLPRLDRKRIEKKIVNKMRRKNNDL</sequence>